<dbReference type="GO" id="GO:0005658">
    <property type="term" value="C:alpha DNA polymerase:primase complex"/>
    <property type="evidence" value="ECO:0007669"/>
    <property type="project" value="TreeGrafter"/>
</dbReference>
<proteinExistence type="predicted"/>
<accession>A0A7S0TCJ9</accession>
<dbReference type="InterPro" id="IPR006134">
    <property type="entry name" value="DNA-dir_DNA_pol_B_multi_dom"/>
</dbReference>
<dbReference type="Pfam" id="PF08996">
    <property type="entry name" value="zf-DNA_Pol"/>
    <property type="match status" value="1"/>
</dbReference>
<evidence type="ECO:0000256" key="3">
    <source>
        <dbReference type="ARBA" id="ARBA00022695"/>
    </source>
</evidence>
<evidence type="ECO:0000256" key="2">
    <source>
        <dbReference type="ARBA" id="ARBA00022679"/>
    </source>
</evidence>
<dbReference type="EMBL" id="HBFI01000789">
    <property type="protein sequence ID" value="CAD8731689.1"/>
    <property type="molecule type" value="Transcribed_RNA"/>
</dbReference>
<feature type="domain" description="DNA-directed DNA polymerase family B multifunctional" evidence="5">
    <location>
        <begin position="1"/>
        <end position="130"/>
    </location>
</feature>
<organism evidence="7">
    <name type="scientific">Elphidium margaritaceum</name>
    <dbReference type="NCBI Taxonomy" id="933848"/>
    <lineage>
        <taxon>Eukaryota</taxon>
        <taxon>Sar</taxon>
        <taxon>Rhizaria</taxon>
        <taxon>Retaria</taxon>
        <taxon>Foraminifera</taxon>
        <taxon>Rotaliida</taxon>
        <taxon>Elphidiidae</taxon>
        <taxon>Elphidium</taxon>
    </lineage>
</organism>
<dbReference type="Gene3D" id="1.10.3200.20">
    <property type="entry name" value="DNA Polymerase alpha, zinc finger"/>
    <property type="match status" value="1"/>
</dbReference>
<dbReference type="GO" id="GO:0000166">
    <property type="term" value="F:nucleotide binding"/>
    <property type="evidence" value="ECO:0007669"/>
    <property type="project" value="InterPro"/>
</dbReference>
<dbReference type="AlphaFoldDB" id="A0A7S0TCJ9"/>
<evidence type="ECO:0000259" key="6">
    <source>
        <dbReference type="Pfam" id="PF08996"/>
    </source>
</evidence>
<dbReference type="GO" id="GO:0003887">
    <property type="term" value="F:DNA-directed DNA polymerase activity"/>
    <property type="evidence" value="ECO:0007669"/>
    <property type="project" value="UniProtKB-KW"/>
</dbReference>
<keyword evidence="3" id="KW-0548">Nucleotidyltransferase</keyword>
<dbReference type="EC" id="2.7.7.7" evidence="1"/>
<dbReference type="InterPro" id="IPR043502">
    <property type="entry name" value="DNA/RNA_pol_sf"/>
</dbReference>
<reference evidence="7" key="1">
    <citation type="submission" date="2021-01" db="EMBL/GenBank/DDBJ databases">
        <authorList>
            <person name="Corre E."/>
            <person name="Pelletier E."/>
            <person name="Niang G."/>
            <person name="Scheremetjew M."/>
            <person name="Finn R."/>
            <person name="Kale V."/>
            <person name="Holt S."/>
            <person name="Cochrane G."/>
            <person name="Meng A."/>
            <person name="Brown T."/>
            <person name="Cohen L."/>
        </authorList>
    </citation>
    <scope>NUCLEOTIDE SEQUENCE</scope>
</reference>
<evidence type="ECO:0000256" key="1">
    <source>
        <dbReference type="ARBA" id="ARBA00012417"/>
    </source>
</evidence>
<dbReference type="GO" id="GO:0003697">
    <property type="term" value="F:single-stranded DNA binding"/>
    <property type="evidence" value="ECO:0007669"/>
    <property type="project" value="TreeGrafter"/>
</dbReference>
<evidence type="ECO:0000259" key="5">
    <source>
        <dbReference type="Pfam" id="PF00136"/>
    </source>
</evidence>
<dbReference type="InterPro" id="IPR042087">
    <property type="entry name" value="DNA_pol_B_thumb"/>
</dbReference>
<evidence type="ECO:0000313" key="7">
    <source>
        <dbReference type="EMBL" id="CAD8731689.1"/>
    </source>
</evidence>
<dbReference type="GO" id="GO:0006273">
    <property type="term" value="P:lagging strand elongation"/>
    <property type="evidence" value="ECO:0007669"/>
    <property type="project" value="TreeGrafter"/>
</dbReference>
<dbReference type="PANTHER" id="PTHR45861:SF1">
    <property type="entry name" value="DNA POLYMERASE ALPHA CATALYTIC SUBUNIT"/>
    <property type="match status" value="1"/>
</dbReference>
<dbReference type="SUPFAM" id="SSF56672">
    <property type="entry name" value="DNA/RNA polymerases"/>
    <property type="match status" value="1"/>
</dbReference>
<dbReference type="GO" id="GO:0006272">
    <property type="term" value="P:leading strand elongation"/>
    <property type="evidence" value="ECO:0007669"/>
    <property type="project" value="TreeGrafter"/>
</dbReference>
<dbReference type="GO" id="GO:0003682">
    <property type="term" value="F:chromatin binding"/>
    <property type="evidence" value="ECO:0007669"/>
    <property type="project" value="TreeGrafter"/>
</dbReference>
<name>A0A7S0TCJ9_9EUKA</name>
<dbReference type="InterPro" id="IPR015088">
    <property type="entry name" value="Znf_DNA-dir_DNA_pol_B_alpha"/>
</dbReference>
<dbReference type="Gene3D" id="1.10.132.60">
    <property type="entry name" value="DNA polymerase family B, C-terminal domain"/>
    <property type="match status" value="1"/>
</dbReference>
<dbReference type="GO" id="GO:1902975">
    <property type="term" value="P:mitotic DNA replication initiation"/>
    <property type="evidence" value="ECO:0007669"/>
    <property type="project" value="TreeGrafter"/>
</dbReference>
<protein>
    <recommendedName>
        <fullName evidence="1">DNA-directed DNA polymerase</fullName>
        <ecNumber evidence="1">2.7.7.7</ecNumber>
    </recommendedName>
</protein>
<sequence>MDENRVELKKFIITKKLTKQPKDYPDPSKQPHVMVAMQMQKMGMSVQTGAFIEYIICTANRDGSDSGGGGSSKSIAQRAYHIKEIEKSMQNGSDGGGEDADAGTQVLHVDRTWYLEQQILPPVTRYCDPIPGADMAQIARALGLDGNKFAHLGTSGTGGGGGTRTGGADEDDLDMEDKILRITDRLKYRETCAPLKIECKHCGSSYDFSGVFDFNKMDATCGLVCATSNCKGIVCVSDKSVEDKALRQRDLACLKNGIALQIWHFIYAYYAREWICIDPTCNYKTRQLSSTGNGDKCPKIGCNSHLKETYTASQLFDQLKYFLFLFDRIEFGKILKQETANNKKWNNVTLTTTQTEILDELHAWIKKTILQKSRYYFLDSNLLFKYLGSS</sequence>
<dbReference type="InterPro" id="IPR038256">
    <property type="entry name" value="Pol_alpha_znc_sf"/>
</dbReference>
<gene>
    <name evidence="7" type="ORF">EMAR1385_LOCUS568</name>
</gene>
<dbReference type="PANTHER" id="PTHR45861">
    <property type="entry name" value="DNA POLYMERASE ALPHA CATALYTIC SUBUNIT"/>
    <property type="match status" value="1"/>
</dbReference>
<dbReference type="GO" id="GO:0003688">
    <property type="term" value="F:DNA replication origin binding"/>
    <property type="evidence" value="ECO:0007669"/>
    <property type="project" value="TreeGrafter"/>
</dbReference>
<dbReference type="Pfam" id="PF00136">
    <property type="entry name" value="DNA_pol_B"/>
    <property type="match status" value="1"/>
</dbReference>
<keyword evidence="2" id="KW-0808">Transferase</keyword>
<evidence type="ECO:0000256" key="4">
    <source>
        <dbReference type="ARBA" id="ARBA00022932"/>
    </source>
</evidence>
<feature type="domain" description="Zinc finger DNA-directed DNA polymerase family B alpha" evidence="6">
    <location>
        <begin position="182"/>
        <end position="380"/>
    </location>
</feature>
<keyword evidence="4" id="KW-0239">DNA-directed DNA polymerase</keyword>